<protein>
    <submittedName>
        <fullName evidence="2">Uncharacterized protein</fullName>
    </submittedName>
</protein>
<dbReference type="EMBL" id="UINC01069634">
    <property type="protein sequence ID" value="SVC03159.1"/>
    <property type="molecule type" value="Genomic_DNA"/>
</dbReference>
<reference evidence="2" key="1">
    <citation type="submission" date="2018-05" db="EMBL/GenBank/DDBJ databases">
        <authorList>
            <person name="Lanie J.A."/>
            <person name="Ng W.-L."/>
            <person name="Kazmierczak K.M."/>
            <person name="Andrzejewski T.M."/>
            <person name="Davidsen T.M."/>
            <person name="Wayne K.J."/>
            <person name="Tettelin H."/>
            <person name="Glass J.I."/>
            <person name="Rusch D."/>
            <person name="Podicherti R."/>
            <person name="Tsui H.-C.T."/>
            <person name="Winkler M.E."/>
        </authorList>
    </citation>
    <scope>NUCLEOTIDE SEQUENCE</scope>
</reference>
<feature type="compositionally biased region" description="Gly residues" evidence="1">
    <location>
        <begin position="1"/>
        <end position="15"/>
    </location>
</feature>
<name>A0A382IV33_9ZZZZ</name>
<accession>A0A382IV33</accession>
<organism evidence="2">
    <name type="scientific">marine metagenome</name>
    <dbReference type="NCBI Taxonomy" id="408172"/>
    <lineage>
        <taxon>unclassified sequences</taxon>
        <taxon>metagenomes</taxon>
        <taxon>ecological metagenomes</taxon>
    </lineage>
</organism>
<sequence>VQDHGGPGSAAGVVGGPVQQVGVEQQQVA</sequence>
<dbReference type="AlphaFoldDB" id="A0A382IV33"/>
<gene>
    <name evidence="2" type="ORF">METZ01_LOCUS256013</name>
</gene>
<feature type="region of interest" description="Disordered" evidence="1">
    <location>
        <begin position="1"/>
        <end position="29"/>
    </location>
</feature>
<proteinExistence type="predicted"/>
<feature type="non-terminal residue" evidence="2">
    <location>
        <position position="29"/>
    </location>
</feature>
<feature type="compositionally biased region" description="Low complexity" evidence="1">
    <location>
        <begin position="16"/>
        <end position="29"/>
    </location>
</feature>
<evidence type="ECO:0000256" key="1">
    <source>
        <dbReference type="SAM" id="MobiDB-lite"/>
    </source>
</evidence>
<evidence type="ECO:0000313" key="2">
    <source>
        <dbReference type="EMBL" id="SVC03159.1"/>
    </source>
</evidence>
<feature type="non-terminal residue" evidence="2">
    <location>
        <position position="1"/>
    </location>
</feature>